<evidence type="ECO:0000313" key="4">
    <source>
        <dbReference type="Proteomes" id="UP001304683"/>
    </source>
</evidence>
<dbReference type="Gene3D" id="3.40.1190.20">
    <property type="match status" value="2"/>
</dbReference>
<gene>
    <name evidence="3" type="ORF">Q5761_10285</name>
</gene>
<evidence type="ECO:0000313" key="3">
    <source>
        <dbReference type="EMBL" id="WPD18738.1"/>
    </source>
</evidence>
<evidence type="ECO:0000259" key="2">
    <source>
        <dbReference type="Pfam" id="PF00294"/>
    </source>
</evidence>
<dbReference type="SUPFAM" id="SSF53613">
    <property type="entry name" value="Ribokinase-like"/>
    <property type="match status" value="1"/>
</dbReference>
<feature type="compositionally biased region" description="Low complexity" evidence="1">
    <location>
        <begin position="9"/>
        <end position="53"/>
    </location>
</feature>
<dbReference type="InterPro" id="IPR011611">
    <property type="entry name" value="PfkB_dom"/>
</dbReference>
<sequence length="450" mass="45241">MTGVRRQRPVAPGGAGRSAPPAHGGQGHPGQPAPLAGGAAGPAESGVATAPATAGGGAREAGSTPYPVWRTRAHPCRVLVVGDPVADLWVYGVPRRISREAPVLILEYDRQEIMPGGAAHCARSLAALGGQVVLAGPFGDDPWGRAVVDALGRAGVEVLAAPVPRGWQTPLKARFVAAPPAAPAQQVLRLDVLPQRAGAGFGLGAWLASAGRAAGSVPPQGAGTDPEDAAWAAFARSLREAVRAADAVVVADYGLSDLAPRLWPRLARWARGRPVVVDSRHRLLAFRGATLATPNVEELAEVWGRPLAADDLGRAAAVVRGRGRFGALVVTRGPEGMLVDPGDGVPIAIPAVRPAAVYDVTGAGDTVAAVLALALGSGLDVVGAARLANLAGSLAVRKAGTEPVTAAELEEAWKAWVGAADAGTLPAAGAGPLQDAPHGTPHPAPGGATG</sequence>
<dbReference type="Pfam" id="PF00294">
    <property type="entry name" value="PfkB"/>
    <property type="match status" value="1"/>
</dbReference>
<organism evidence="3 4">
    <name type="scientific">Thermaerobacter composti</name>
    <dbReference type="NCBI Taxonomy" id="554949"/>
    <lineage>
        <taxon>Bacteria</taxon>
        <taxon>Bacillati</taxon>
        <taxon>Bacillota</taxon>
        <taxon>Clostridia</taxon>
        <taxon>Eubacteriales</taxon>
        <taxon>Clostridiales Family XVII. Incertae Sedis</taxon>
        <taxon>Thermaerobacter</taxon>
    </lineage>
</organism>
<dbReference type="InterPro" id="IPR029056">
    <property type="entry name" value="Ribokinase-like"/>
</dbReference>
<keyword evidence="3" id="KW-0418">Kinase</keyword>
<feature type="compositionally biased region" description="Low complexity" evidence="1">
    <location>
        <begin position="427"/>
        <end position="441"/>
    </location>
</feature>
<dbReference type="Proteomes" id="UP001304683">
    <property type="component" value="Chromosome"/>
</dbReference>
<dbReference type="RefSeq" id="WP_318750537.1">
    <property type="nucleotide sequence ID" value="NZ_CP132508.1"/>
</dbReference>
<proteinExistence type="predicted"/>
<protein>
    <submittedName>
        <fullName evidence="3">PfkB family carbohydrate kinase</fullName>
    </submittedName>
</protein>
<feature type="domain" description="Carbohydrate kinase PfkB" evidence="2">
    <location>
        <begin position="275"/>
        <end position="402"/>
    </location>
</feature>
<dbReference type="PANTHER" id="PTHR46969:SF1">
    <property type="entry name" value="BIFUNCTIONAL PROTEIN HLDE"/>
    <property type="match status" value="1"/>
</dbReference>
<feature type="region of interest" description="Disordered" evidence="1">
    <location>
        <begin position="1"/>
        <end position="63"/>
    </location>
</feature>
<feature type="region of interest" description="Disordered" evidence="1">
    <location>
        <begin position="427"/>
        <end position="450"/>
    </location>
</feature>
<dbReference type="GO" id="GO:0016301">
    <property type="term" value="F:kinase activity"/>
    <property type="evidence" value="ECO:0007669"/>
    <property type="project" value="UniProtKB-KW"/>
</dbReference>
<keyword evidence="3" id="KW-0808">Transferase</keyword>
<dbReference type="PANTHER" id="PTHR46969">
    <property type="entry name" value="BIFUNCTIONAL PROTEIN HLDE"/>
    <property type="match status" value="1"/>
</dbReference>
<reference evidence="3 4" key="1">
    <citation type="submission" date="2023-08" db="EMBL/GenBank/DDBJ databases">
        <title>Genome sequence of Thermaerobacter compostii strain Ins1, a spore-forming filamentous bacterium isolated from a deep geothermal reservoir.</title>
        <authorList>
            <person name="Bregnard D."/>
            <person name="Gonzalez D."/>
            <person name="Junier P."/>
        </authorList>
    </citation>
    <scope>NUCLEOTIDE SEQUENCE [LARGE SCALE GENOMIC DNA]</scope>
    <source>
        <strain evidence="3 4">Ins1</strain>
    </source>
</reference>
<dbReference type="EMBL" id="CP132508">
    <property type="protein sequence ID" value="WPD18738.1"/>
    <property type="molecule type" value="Genomic_DNA"/>
</dbReference>
<keyword evidence="4" id="KW-1185">Reference proteome</keyword>
<name>A0ABZ0QQT3_9FIRM</name>
<evidence type="ECO:0000256" key="1">
    <source>
        <dbReference type="SAM" id="MobiDB-lite"/>
    </source>
</evidence>
<accession>A0ABZ0QQT3</accession>